<feature type="compositionally biased region" description="Low complexity" evidence="1">
    <location>
        <begin position="489"/>
        <end position="509"/>
    </location>
</feature>
<dbReference type="AlphaFoldDB" id="A0ABD0LMQ5"/>
<dbReference type="EMBL" id="JACVVK020000038">
    <property type="protein sequence ID" value="KAK7500289.1"/>
    <property type="molecule type" value="Genomic_DNA"/>
</dbReference>
<accession>A0ABD0LMQ5</accession>
<dbReference type="Proteomes" id="UP001519460">
    <property type="component" value="Unassembled WGS sequence"/>
</dbReference>
<feature type="compositionally biased region" description="Acidic residues" evidence="1">
    <location>
        <begin position="764"/>
        <end position="785"/>
    </location>
</feature>
<protein>
    <submittedName>
        <fullName evidence="2">Uncharacterized protein</fullName>
    </submittedName>
</protein>
<feature type="region of interest" description="Disordered" evidence="1">
    <location>
        <begin position="452"/>
        <end position="518"/>
    </location>
</feature>
<proteinExistence type="predicted"/>
<keyword evidence="3" id="KW-1185">Reference proteome</keyword>
<gene>
    <name evidence="2" type="ORF">BaRGS_00008512</name>
</gene>
<feature type="region of interest" description="Disordered" evidence="1">
    <location>
        <begin position="49"/>
        <end position="116"/>
    </location>
</feature>
<feature type="compositionally biased region" description="Basic and acidic residues" evidence="1">
    <location>
        <begin position="202"/>
        <end position="220"/>
    </location>
</feature>
<feature type="region of interest" description="Disordered" evidence="1">
    <location>
        <begin position="729"/>
        <end position="785"/>
    </location>
</feature>
<sequence length="785" mass="85219">MMYRGDTITFHTVLVLTKGHQPVYVWLWSLTIPQLTLALGTSPLLMAQILPQPPPQGQGLSPQSQEAGQDQTPQQQRDDSPPLPRCQPQQQPTQRARNRSQVQQQATQQSHSQARIQEKEITWKRSEKYQLPPHPLEELDHIQEKDPAAAAGCPSPSATQLDEQGLSGSLLLSCTSAAACVVFLSALIETKQRSQRPASPSDCKKCDKNRHSDQSPSDRKKCSCDIVASVGKHPSVPCDFHSDNPSATEALSVHSASPCDIVATESVHSSIMSSRCGCRFSSPADTILGSHRDPITSEKCWLDFAVRELSRVAAGKARGQEAVWRVQCKPTWWDSECPNLTWKNPTANPKDSKDTLKTKFECLVQHLRQENQIPGELEEEITLWEAGKISEVFLMTTFSSALGQVSNLHALLDDAFQKMANTGIGIHGSIPINIKNCLAACQRKIDAINNLASQNGNKPQASHHMTLKRGREDQDSGDLTPPAKQPRVSSPTISSSSSSPNPAAQSSGSFSNSDTSINTDYVPSGDSLSISDSETQKLLMKLQQKILLKKAEVAAAQQTPQVSARPRPKAFHLKASKRAELVQCSQPAVAVDSAAASVLISPLGPDSVTVTDPTHIPDLLEMDFLEETTITDYEFLDKLLAENSLIDDQFSLFTNPSTSTPAPEVETKDPEAKLEVEIKPTTLISPLTSGSASQAAENSTVDPNPILPVTVAGRSLSLEDDDVSFENIGADACSGAGDQTPDRYFSDAGYSSESSPPHRTSTDLVDENIEVNSPDFDDLLDSFNL</sequence>
<feature type="compositionally biased region" description="Polar residues" evidence="1">
    <location>
        <begin position="66"/>
        <end position="75"/>
    </location>
</feature>
<feature type="region of interest" description="Disordered" evidence="1">
    <location>
        <begin position="194"/>
        <end position="220"/>
    </location>
</feature>
<evidence type="ECO:0000256" key="1">
    <source>
        <dbReference type="SAM" id="MobiDB-lite"/>
    </source>
</evidence>
<comment type="caution">
    <text evidence="2">The sequence shown here is derived from an EMBL/GenBank/DDBJ whole genome shotgun (WGS) entry which is preliminary data.</text>
</comment>
<reference evidence="2 3" key="1">
    <citation type="journal article" date="2023" name="Sci. Data">
        <title>Genome assembly of the Korean intertidal mud-creeper Batillaria attramentaria.</title>
        <authorList>
            <person name="Patra A.K."/>
            <person name="Ho P.T."/>
            <person name="Jun S."/>
            <person name="Lee S.J."/>
            <person name="Kim Y."/>
            <person name="Won Y.J."/>
        </authorList>
    </citation>
    <scope>NUCLEOTIDE SEQUENCE [LARGE SCALE GENOMIC DNA]</scope>
    <source>
        <strain evidence="2">Wonlab-2016</strain>
    </source>
</reference>
<organism evidence="2 3">
    <name type="scientific">Batillaria attramentaria</name>
    <dbReference type="NCBI Taxonomy" id="370345"/>
    <lineage>
        <taxon>Eukaryota</taxon>
        <taxon>Metazoa</taxon>
        <taxon>Spiralia</taxon>
        <taxon>Lophotrochozoa</taxon>
        <taxon>Mollusca</taxon>
        <taxon>Gastropoda</taxon>
        <taxon>Caenogastropoda</taxon>
        <taxon>Sorbeoconcha</taxon>
        <taxon>Cerithioidea</taxon>
        <taxon>Batillariidae</taxon>
        <taxon>Batillaria</taxon>
    </lineage>
</organism>
<feature type="compositionally biased region" description="Low complexity" evidence="1">
    <location>
        <begin position="86"/>
        <end position="113"/>
    </location>
</feature>
<evidence type="ECO:0000313" key="2">
    <source>
        <dbReference type="EMBL" id="KAK7500289.1"/>
    </source>
</evidence>
<feature type="compositionally biased region" description="Polar residues" evidence="1">
    <location>
        <begin position="749"/>
        <end position="763"/>
    </location>
</feature>
<name>A0ABD0LMQ5_9CAEN</name>
<evidence type="ECO:0000313" key="3">
    <source>
        <dbReference type="Proteomes" id="UP001519460"/>
    </source>
</evidence>